<evidence type="ECO:0000313" key="2">
    <source>
        <dbReference type="Proteomes" id="UP001153331"/>
    </source>
</evidence>
<evidence type="ECO:0000313" key="1">
    <source>
        <dbReference type="EMBL" id="KAJ8117230.1"/>
    </source>
</evidence>
<dbReference type="Proteomes" id="UP001153331">
    <property type="component" value="Unassembled WGS sequence"/>
</dbReference>
<name>A0ACC2IPS2_9PLEO</name>
<dbReference type="EMBL" id="JAPHNI010000061">
    <property type="protein sequence ID" value="KAJ8117230.1"/>
    <property type="molecule type" value="Genomic_DNA"/>
</dbReference>
<gene>
    <name evidence="1" type="ORF">OPT61_g1514</name>
</gene>
<accession>A0ACC2IPS2</accession>
<reference evidence="1" key="1">
    <citation type="submission" date="2022-11" db="EMBL/GenBank/DDBJ databases">
        <title>Genome Sequence of Boeremia exigua.</title>
        <authorList>
            <person name="Buettner E."/>
        </authorList>
    </citation>
    <scope>NUCLEOTIDE SEQUENCE</scope>
    <source>
        <strain evidence="1">CU02</strain>
    </source>
</reference>
<keyword evidence="2" id="KW-1185">Reference proteome</keyword>
<sequence length="1975" mass="222709">MAQTTLDEWAKDPVDPEIRAHVYSLITALGGIGDDGTYTLGDDSLVCLKDLRKWLKFADGQLNRRDVARCMAEANLVKGDLLEILAKVSPRVLEQPLKHKLAVATLELLVPLTWPFEIDPVEATVNHHRHGPYVQLAQIRYKRAILQFDRDRILQTAVKVALPSMAISLRERTPRDEGIIRIALYFIRNIAMLSPPSSVPMDIDEAEVSRSTTIDTFQEQDIFQVLLSMSSSIGEDFVAQDVVLLEILFFLLKGIDAEKLFLEEKMLNSRNANELKDLMQKEKAMLAGYARNAPTRHNRFGTMIWLKQEDEKVTTVSGQDVLGKAQATLDKMDQTKKWNKPRRPGRKTDLEHEREEFDLPVALSTSARTHIKSFVEEFLDSSFNPLFQHLRKAIERETERVETRHSRQYFYLVSWFLRAECARRRTMKERAASSKSPATLSAEDESYGLIAEVMNQETFILLNRFMQKSQDEKAWHDLNAGMKCFTQILLTVHEMSESPLDDDQEIAENIQNRIFYEESTHDRVVMILRSYRDQGFGYLDAVTELSHVFLRMLERYAKQNVDMQIKSKRRTRKIQKKQAQVEGAEGEEEGHVSESEDLQQAQKTVTERKFDFNRFAAKFVNQSSVNTFVAFARYFADLDPEQLKRAHRFFHRVAYKMELGVLLCRVDIIYLFNKMMKGPRGLDPESPAYKEWDDFVRHFFKQVVKRVQERPELIVEMLFSKIPQTLYFLEHGHDREVFKRASRPPAELEVKPGMERPDQIGVAVGVLVNQQKSDALRWVRDTLISAIEERKAWEDAEQARKDLAAAQVPEDEMIPEGTETATPSPPSILVKYDTAERQAAMFKDNKLRLLVTLVGFMRLGANDDPEASWLIPSSLMSADLQEALDLIRKFEFDPPIYENGRGPEDFLRSKAAAARRSTRRAEFDDDSDGIDDEPEDRGEYAVDEATARKPTTERKKLKRRRRDRTPVELDDEEREARAEARRRKEIEKQAKTKSTMFVHDSDDDEWDADKDAAFFAREQALREETMQQFKKALVFGNVESVASRETQSKKRKAEGTTKKRKRRKSPLARKAGPFDDSDDDVVSVSSHVVTEEEVNVLSDVPSGDEVMDTPLSSQHTGTKDNTPHPSTTSVTKEVAMAGDDNNDDDDDVPVFRRPAARNVRAGFVIDNTRVTSAYQRRKFEQLRAHWEAAEVGEQQAEMVGRKVRQPPQHVVPEEVQHGPGGKFRRKLSNGLAFISLSQRKNAPVRQLSSNAPLIASTPSATDSSIATLSHDVLLSPHSVSILAATTSDSSAPLREGSPTSVKVQKSVQLPRSRTFSYIPRPVKVDGEAHPVAKTDELNGTSLLTSTNDSKPMLPTRIPTPSPPKSKRRVSSPRQYLPSYSQVQARLNTNRHSLINTSNYPPAQAAVRSRTTPNLINALSTAQSAHHIVEERLRLKKPVPSFIPQEPVLGENIPISKRGAQRQSQVQDKSVKRESLAMPSVAFRRSLGPGALPVQNKRASLAPSISAKRLSSHLAPEDATVKYASTKVCVGARATGATRLLERVPIDMAVDLVNPPVMPPPPPPRLDVDTEASRRTLGTPNGLGGVWRSSRVFAAASHQVRRFPRSSTFHNFGRRPEAPPPVPPIPYQYRSASSPNPIQPVSTSFSFWNGRIPIASGISGSSSRSLLSEIATAQRYTETSSMKSVSTSTTLYAFEPEEGSEMNIHVGEAPTTLHVNQEISTCAHKTLRLSFKNPTSRQSSNKFSALPPTPSGFRLKDTQRSISTSTPGSLAGEWDMQRNWSISDRFYTDSANNATHIQVKDYMPPLYWAGRFQSRFDKWRTEVMVAMLHPEVNVEDQGPLGQCSLDDEKEAVFIIFMQLRDLCASAQAADSLHEFEYQYRKDHKLLDANLDLPPSLRKPNEPTPKGPIGRAVRKLTPRKASLANLFKGKGWNRSDETKATDVPGHFRELQDIASLSVSCEAADSDSYGSSTQLHAF</sequence>
<comment type="caution">
    <text evidence="1">The sequence shown here is derived from an EMBL/GenBank/DDBJ whole genome shotgun (WGS) entry which is preliminary data.</text>
</comment>
<organism evidence="1 2">
    <name type="scientific">Boeremia exigua</name>
    <dbReference type="NCBI Taxonomy" id="749465"/>
    <lineage>
        <taxon>Eukaryota</taxon>
        <taxon>Fungi</taxon>
        <taxon>Dikarya</taxon>
        <taxon>Ascomycota</taxon>
        <taxon>Pezizomycotina</taxon>
        <taxon>Dothideomycetes</taxon>
        <taxon>Pleosporomycetidae</taxon>
        <taxon>Pleosporales</taxon>
        <taxon>Pleosporineae</taxon>
        <taxon>Didymellaceae</taxon>
        <taxon>Boeremia</taxon>
    </lineage>
</organism>
<protein>
    <submittedName>
        <fullName evidence="1">Uncharacterized protein</fullName>
    </submittedName>
</protein>
<proteinExistence type="predicted"/>